<dbReference type="OrthoDB" id="5421899at2"/>
<comment type="caution">
    <text evidence="1">The sequence shown here is derived from an EMBL/GenBank/DDBJ whole genome shotgun (WGS) entry which is preliminary data.</text>
</comment>
<accession>D6STC2</accession>
<dbReference type="AlphaFoldDB" id="D6STC2"/>
<gene>
    <name evidence="1" type="ORF">Dthio_PD1277</name>
</gene>
<dbReference type="Proteomes" id="UP000005496">
    <property type="component" value="Unassembled WGS sequence"/>
</dbReference>
<dbReference type="RefSeq" id="WP_008871287.1">
    <property type="nucleotide sequence ID" value="NZ_ACJN02000003.1"/>
</dbReference>
<protein>
    <submittedName>
        <fullName evidence="1">Uncharacterized protein</fullName>
    </submittedName>
</protein>
<dbReference type="EMBL" id="ACJN02000003">
    <property type="protein sequence ID" value="EFI33938.1"/>
    <property type="molecule type" value="Genomic_DNA"/>
</dbReference>
<organism evidence="1 2">
    <name type="scientific">Desulfonatronospira thiodismutans ASO3-1</name>
    <dbReference type="NCBI Taxonomy" id="555779"/>
    <lineage>
        <taxon>Bacteria</taxon>
        <taxon>Pseudomonadati</taxon>
        <taxon>Thermodesulfobacteriota</taxon>
        <taxon>Desulfovibrionia</taxon>
        <taxon>Desulfovibrionales</taxon>
        <taxon>Desulfonatronovibrionaceae</taxon>
        <taxon>Desulfonatronospira</taxon>
    </lineage>
</organism>
<evidence type="ECO:0000313" key="2">
    <source>
        <dbReference type="Proteomes" id="UP000005496"/>
    </source>
</evidence>
<proteinExistence type="predicted"/>
<keyword evidence="2" id="KW-1185">Reference proteome</keyword>
<reference evidence="1" key="1">
    <citation type="submission" date="2010-05" db="EMBL/GenBank/DDBJ databases">
        <title>The draft genome of Desulfonatronospira thiodismutans ASO3-1.</title>
        <authorList>
            <consortium name="US DOE Joint Genome Institute (JGI-PGF)"/>
            <person name="Lucas S."/>
            <person name="Copeland A."/>
            <person name="Lapidus A."/>
            <person name="Cheng J.-F."/>
            <person name="Bruce D."/>
            <person name="Goodwin L."/>
            <person name="Pitluck S."/>
            <person name="Chertkov O."/>
            <person name="Brettin T."/>
            <person name="Detter J.C."/>
            <person name="Han C."/>
            <person name="Land M.L."/>
            <person name="Hauser L."/>
            <person name="Kyrpides N."/>
            <person name="Mikhailova N."/>
            <person name="Muyzer G."/>
            <person name="Woyke T."/>
        </authorList>
    </citation>
    <scope>NUCLEOTIDE SEQUENCE [LARGE SCALE GENOMIC DNA]</scope>
    <source>
        <strain evidence="1">ASO3-1</strain>
    </source>
</reference>
<sequence length="122" mass="14313">MFRPTSKELSDRLKKAEKAVFDGRVSIIDPETAAEHAIELEYDIELDLQEVLKELLSQISRDEYAGTRPPQKSYKEEIKGLEIFPFVLDSPRFACRVYLKFALQQETFWLISLHKDRPPREE</sequence>
<dbReference type="eggNOG" id="ENOG50343G9">
    <property type="taxonomic scope" value="Bacteria"/>
</dbReference>
<evidence type="ECO:0000313" key="1">
    <source>
        <dbReference type="EMBL" id="EFI33938.1"/>
    </source>
</evidence>
<name>D6STC2_9BACT</name>